<dbReference type="STRING" id="1147741.A0A0R3S7B6"/>
<sequence>MNLKTDLKCDGKKAINLTREEEEHLYPPDVFTEADMQHFRRVAFIAVALSTVTMLSCVTLMPISYQYVQRVQSTMLNDMEFCKVSLLIFTIANFFPKM</sequence>
<evidence type="ECO:0000259" key="3">
    <source>
        <dbReference type="SMART" id="SM01088"/>
    </source>
</evidence>
<keyword evidence="2" id="KW-0812">Transmembrane</keyword>
<dbReference type="GO" id="GO:0042302">
    <property type="term" value="F:structural constituent of cuticle"/>
    <property type="evidence" value="ECO:0007669"/>
    <property type="project" value="InterPro"/>
</dbReference>
<keyword evidence="4" id="KW-1185">Reference proteome</keyword>
<dbReference type="WBParaSite" id="EEL_0001068801-mRNA-1">
    <property type="protein sequence ID" value="EEL_0001068801-mRNA-1"/>
    <property type="gene ID" value="EEL_0001068801"/>
</dbReference>
<evidence type="ECO:0000313" key="5">
    <source>
        <dbReference type="WBParaSite" id="EEL_0001068801-mRNA-1"/>
    </source>
</evidence>
<dbReference type="Proteomes" id="UP000050640">
    <property type="component" value="Unplaced"/>
</dbReference>
<feature type="domain" description="Nematode cuticle collagen N-terminal" evidence="3">
    <location>
        <begin position="41"/>
        <end position="92"/>
    </location>
</feature>
<evidence type="ECO:0000256" key="2">
    <source>
        <dbReference type="SAM" id="Phobius"/>
    </source>
</evidence>
<dbReference type="Pfam" id="PF01484">
    <property type="entry name" value="Col_cuticle_N"/>
    <property type="match status" value="1"/>
</dbReference>
<dbReference type="AlphaFoldDB" id="A0A0R3S7B6"/>
<organism evidence="4 5">
    <name type="scientific">Elaeophora elaphi</name>
    <dbReference type="NCBI Taxonomy" id="1147741"/>
    <lineage>
        <taxon>Eukaryota</taxon>
        <taxon>Metazoa</taxon>
        <taxon>Ecdysozoa</taxon>
        <taxon>Nematoda</taxon>
        <taxon>Chromadorea</taxon>
        <taxon>Rhabditida</taxon>
        <taxon>Spirurina</taxon>
        <taxon>Spiruromorpha</taxon>
        <taxon>Filarioidea</taxon>
        <taxon>Onchocercidae</taxon>
        <taxon>Elaeophora</taxon>
    </lineage>
</organism>
<dbReference type="InterPro" id="IPR002486">
    <property type="entry name" value="Col_cuticle_N"/>
</dbReference>
<keyword evidence="2" id="KW-0472">Membrane</keyword>
<keyword evidence="2" id="KW-1133">Transmembrane helix</keyword>
<evidence type="ECO:0000256" key="1">
    <source>
        <dbReference type="ARBA" id="ARBA00022737"/>
    </source>
</evidence>
<feature type="transmembrane region" description="Helical" evidence="2">
    <location>
        <begin position="42"/>
        <end position="63"/>
    </location>
</feature>
<keyword evidence="1" id="KW-0677">Repeat</keyword>
<name>A0A0R3S7B6_9BILA</name>
<accession>A0A0R3S7B6</accession>
<reference evidence="5" key="1">
    <citation type="submission" date="2017-02" db="UniProtKB">
        <authorList>
            <consortium name="WormBaseParasite"/>
        </authorList>
    </citation>
    <scope>IDENTIFICATION</scope>
</reference>
<evidence type="ECO:0000313" key="4">
    <source>
        <dbReference type="Proteomes" id="UP000050640"/>
    </source>
</evidence>
<proteinExistence type="predicted"/>
<dbReference type="SMART" id="SM01088">
    <property type="entry name" value="Col_cuticle_N"/>
    <property type="match status" value="1"/>
</dbReference>
<protein>
    <submittedName>
        <fullName evidence="5">Col_cuticle_N domain-containing protein</fullName>
    </submittedName>
</protein>